<dbReference type="EMBL" id="JBJUIK010000001">
    <property type="protein sequence ID" value="KAL3538931.1"/>
    <property type="molecule type" value="Genomic_DNA"/>
</dbReference>
<gene>
    <name evidence="1" type="ORF">ACH5RR_002297</name>
</gene>
<comment type="caution">
    <text evidence="1">The sequence shown here is derived from an EMBL/GenBank/DDBJ whole genome shotgun (WGS) entry which is preliminary data.</text>
</comment>
<dbReference type="InterPro" id="IPR025322">
    <property type="entry name" value="PADRE_dom"/>
</dbReference>
<dbReference type="Pfam" id="PF14009">
    <property type="entry name" value="PADRE"/>
    <property type="match status" value="1"/>
</dbReference>
<protein>
    <submittedName>
        <fullName evidence="1">Uncharacterized protein</fullName>
    </submittedName>
</protein>
<evidence type="ECO:0000313" key="1">
    <source>
        <dbReference type="EMBL" id="KAL3538931.1"/>
    </source>
</evidence>
<accession>A0ABD3B681</accession>
<organism evidence="1 2">
    <name type="scientific">Cinchona calisaya</name>
    <dbReference type="NCBI Taxonomy" id="153742"/>
    <lineage>
        <taxon>Eukaryota</taxon>
        <taxon>Viridiplantae</taxon>
        <taxon>Streptophyta</taxon>
        <taxon>Embryophyta</taxon>
        <taxon>Tracheophyta</taxon>
        <taxon>Spermatophyta</taxon>
        <taxon>Magnoliopsida</taxon>
        <taxon>eudicotyledons</taxon>
        <taxon>Gunneridae</taxon>
        <taxon>Pentapetalae</taxon>
        <taxon>asterids</taxon>
        <taxon>lamiids</taxon>
        <taxon>Gentianales</taxon>
        <taxon>Rubiaceae</taxon>
        <taxon>Cinchonoideae</taxon>
        <taxon>Cinchoneae</taxon>
        <taxon>Cinchona</taxon>
    </lineage>
</organism>
<proteinExistence type="predicted"/>
<sequence>MGQCVSSHMITRQGGILVNLLPSAAQIIHWNGRLQEFWHPIKAGEILSQNPNCFLCSSETMNVNSFPHQMAKDEELQLAQLYFLMPISKLREPLTLQDLCKLAVKASKELNDSDIGRVTKLQTSVVCNQIATKIL</sequence>
<name>A0ABD3B681_9GENT</name>
<reference evidence="1 2" key="1">
    <citation type="submission" date="2024-11" db="EMBL/GenBank/DDBJ databases">
        <title>A near-complete genome assembly of Cinchona calisaya.</title>
        <authorList>
            <person name="Lian D.C."/>
            <person name="Zhao X.W."/>
            <person name="Wei L."/>
        </authorList>
    </citation>
    <scope>NUCLEOTIDE SEQUENCE [LARGE SCALE GENOMIC DNA]</scope>
    <source>
        <tissue evidence="1">Nenye</tissue>
    </source>
</reference>
<dbReference type="AlphaFoldDB" id="A0ABD3B681"/>
<dbReference type="PANTHER" id="PTHR33052">
    <property type="entry name" value="DUF4228 DOMAIN PROTEIN-RELATED"/>
    <property type="match status" value="1"/>
</dbReference>
<keyword evidence="2" id="KW-1185">Reference proteome</keyword>
<dbReference type="Proteomes" id="UP001630127">
    <property type="component" value="Unassembled WGS sequence"/>
</dbReference>
<evidence type="ECO:0000313" key="2">
    <source>
        <dbReference type="Proteomes" id="UP001630127"/>
    </source>
</evidence>